<evidence type="ECO:0000256" key="4">
    <source>
        <dbReference type="ARBA" id="ARBA00022803"/>
    </source>
</evidence>
<evidence type="ECO:0000256" key="7">
    <source>
        <dbReference type="SAM" id="Phobius"/>
    </source>
</evidence>
<protein>
    <submittedName>
        <fullName evidence="10">Cytochrome c-type biogenesis protein CcmH</fullName>
    </submittedName>
</protein>
<gene>
    <name evidence="10" type="ORF">SAMN05216175_102171</name>
</gene>
<feature type="transmembrane region" description="Helical" evidence="7">
    <location>
        <begin position="99"/>
        <end position="118"/>
    </location>
</feature>
<evidence type="ECO:0000313" key="10">
    <source>
        <dbReference type="EMBL" id="SFF96374.1"/>
    </source>
</evidence>
<dbReference type="InterPro" id="IPR056413">
    <property type="entry name" value="TPR_CcmH_CycH"/>
</dbReference>
<keyword evidence="4 5" id="KW-0802">TPR repeat</keyword>
<dbReference type="RefSeq" id="WP_090724649.1">
    <property type="nucleotide sequence ID" value="NZ_FOOU01000002.1"/>
</dbReference>
<comment type="subcellular location">
    <subcellularLocation>
        <location evidence="1">Cell envelope</location>
    </subcellularLocation>
</comment>
<feature type="domain" description="Cytochrome c-type biogenesis protein H TPR" evidence="9">
    <location>
        <begin position="141"/>
        <end position="270"/>
    </location>
</feature>
<dbReference type="InterPro" id="IPR019734">
    <property type="entry name" value="TPR_rpt"/>
</dbReference>
<keyword evidence="6" id="KW-0175">Coiled coil</keyword>
<dbReference type="STRING" id="1045558.SAMN05216175_102171"/>
<proteinExistence type="predicted"/>
<keyword evidence="7" id="KW-0472">Membrane</keyword>
<dbReference type="EMBL" id="FOOU01000002">
    <property type="protein sequence ID" value="SFF96374.1"/>
    <property type="molecule type" value="Genomic_DNA"/>
</dbReference>
<sequence>MIQLWVGIALLTLLALSFIFVPFIQAKKAQSTAINTDRTRKNIEIFEERLSELEAERVAGNLQQEDYEELKLELEKNLLEDASDEVLPITSSPIGSKQLIIVVLMALLIPVTAFGLYFQHGSARQLQMSMAHPDQLRFENGEQPTVEEAIQMLLNELEENPGNAEGWYILATTYMNLGEFDKGVASFKQVLDVLPEDATQYVGVMGQYAQGLYFAKGGKMDEEVRQQIKLTLDREPLEVTALGLLGIDAFEQNRLEDAVGFWRKALQNAEPGAADSLKAGIQRALEQLALQGKPVPDVPELATAGIQLSVSIDPQLGDNIAADQVVFVFAKPVGGRMPVAAVRLTVGELPTTISLDDSMAMTPQAKLSLHPNVEIGARISMSGQPQAASGDLQSATVLVAVKEVSEPVNLVIDRIVD</sequence>
<evidence type="ECO:0000256" key="2">
    <source>
        <dbReference type="ARBA" id="ARBA00022737"/>
    </source>
</evidence>
<dbReference type="GO" id="GO:0030313">
    <property type="term" value="C:cell envelope"/>
    <property type="evidence" value="ECO:0007669"/>
    <property type="project" value="UniProtKB-SubCell"/>
</dbReference>
<keyword evidence="2" id="KW-0677">Repeat</keyword>
<dbReference type="GO" id="GO:0017004">
    <property type="term" value="P:cytochrome complex assembly"/>
    <property type="evidence" value="ECO:0007669"/>
    <property type="project" value="UniProtKB-KW"/>
</dbReference>
<dbReference type="NCBIfam" id="TIGR03142">
    <property type="entry name" value="cytochro_ccmI"/>
    <property type="match status" value="1"/>
</dbReference>
<feature type="coiled-coil region" evidence="6">
    <location>
        <begin position="36"/>
        <end position="63"/>
    </location>
</feature>
<feature type="domain" description="Cytochrome c-type biogenesis protein H Ig-like" evidence="8">
    <location>
        <begin position="306"/>
        <end position="413"/>
    </location>
</feature>
<evidence type="ECO:0000256" key="6">
    <source>
        <dbReference type="SAM" id="Coils"/>
    </source>
</evidence>
<evidence type="ECO:0000256" key="1">
    <source>
        <dbReference type="ARBA" id="ARBA00004196"/>
    </source>
</evidence>
<dbReference type="InterPro" id="IPR051263">
    <property type="entry name" value="C-type_cytochrome_biogenesis"/>
</dbReference>
<dbReference type="InterPro" id="IPR056412">
    <property type="entry name" value="Ig_CycH"/>
</dbReference>
<dbReference type="InterPro" id="IPR011990">
    <property type="entry name" value="TPR-like_helical_dom_sf"/>
</dbReference>
<keyword evidence="7" id="KW-1133">Transmembrane helix</keyword>
<dbReference type="AlphaFoldDB" id="A0A1I2MXS8"/>
<dbReference type="InterPro" id="IPR017560">
    <property type="entry name" value="Cyt_c_biogenesis_CcmI"/>
</dbReference>
<keyword evidence="7" id="KW-0812">Transmembrane</keyword>
<dbReference type="SMART" id="SM00028">
    <property type="entry name" value="TPR"/>
    <property type="match status" value="2"/>
</dbReference>
<dbReference type="Proteomes" id="UP000198623">
    <property type="component" value="Unassembled WGS sequence"/>
</dbReference>
<reference evidence="11" key="1">
    <citation type="submission" date="2016-10" db="EMBL/GenBank/DDBJ databases">
        <authorList>
            <person name="Varghese N."/>
            <person name="Submissions S."/>
        </authorList>
    </citation>
    <scope>NUCLEOTIDE SEQUENCE [LARGE SCALE GENOMIC DNA]</scope>
    <source>
        <strain evidence="11">CGMCC 1.10971</strain>
    </source>
</reference>
<name>A0A1I2MXS8_9GAMM</name>
<evidence type="ECO:0000259" key="8">
    <source>
        <dbReference type="Pfam" id="PF23892"/>
    </source>
</evidence>
<evidence type="ECO:0000256" key="3">
    <source>
        <dbReference type="ARBA" id="ARBA00022748"/>
    </source>
</evidence>
<evidence type="ECO:0000256" key="5">
    <source>
        <dbReference type="PROSITE-ProRule" id="PRU00339"/>
    </source>
</evidence>
<keyword evidence="3" id="KW-0201">Cytochrome c-type biogenesis</keyword>
<dbReference type="PROSITE" id="PS50005">
    <property type="entry name" value="TPR"/>
    <property type="match status" value="1"/>
</dbReference>
<dbReference type="Pfam" id="PF23914">
    <property type="entry name" value="TPR_CcmH_CycH"/>
    <property type="match status" value="1"/>
</dbReference>
<evidence type="ECO:0000259" key="9">
    <source>
        <dbReference type="Pfam" id="PF23914"/>
    </source>
</evidence>
<organism evidence="10 11">
    <name type="scientific">Neptunomonas qingdaonensis</name>
    <dbReference type="NCBI Taxonomy" id="1045558"/>
    <lineage>
        <taxon>Bacteria</taxon>
        <taxon>Pseudomonadati</taxon>
        <taxon>Pseudomonadota</taxon>
        <taxon>Gammaproteobacteria</taxon>
        <taxon>Oceanospirillales</taxon>
        <taxon>Oceanospirillaceae</taxon>
        <taxon>Neptunomonas</taxon>
    </lineage>
</organism>
<feature type="repeat" description="TPR" evidence="5">
    <location>
        <begin position="164"/>
        <end position="197"/>
    </location>
</feature>
<dbReference type="GO" id="GO:0005886">
    <property type="term" value="C:plasma membrane"/>
    <property type="evidence" value="ECO:0007669"/>
    <property type="project" value="TreeGrafter"/>
</dbReference>
<dbReference type="Gene3D" id="1.25.40.10">
    <property type="entry name" value="Tetratricopeptide repeat domain"/>
    <property type="match status" value="1"/>
</dbReference>
<evidence type="ECO:0000313" key="11">
    <source>
        <dbReference type="Proteomes" id="UP000198623"/>
    </source>
</evidence>
<keyword evidence="11" id="KW-1185">Reference proteome</keyword>
<dbReference type="PANTHER" id="PTHR47870:SF4">
    <property type="entry name" value="CYTOCHROME C-TYPE BIOGENESIS PROTEIN CYCH"/>
    <property type="match status" value="1"/>
</dbReference>
<dbReference type="PANTHER" id="PTHR47870">
    <property type="entry name" value="CYTOCHROME C-TYPE BIOGENESIS PROTEIN CCMH"/>
    <property type="match status" value="1"/>
</dbReference>
<dbReference type="Pfam" id="PF23892">
    <property type="entry name" value="Ig_CycH"/>
    <property type="match status" value="1"/>
</dbReference>
<dbReference type="SUPFAM" id="SSF48452">
    <property type="entry name" value="TPR-like"/>
    <property type="match status" value="1"/>
</dbReference>
<accession>A0A1I2MXS8</accession>
<dbReference type="OrthoDB" id="9776053at2"/>